<dbReference type="InterPro" id="IPR009057">
    <property type="entry name" value="Homeodomain-like_sf"/>
</dbReference>
<evidence type="ECO:0000313" key="7">
    <source>
        <dbReference type="Proteomes" id="UP000236023"/>
    </source>
</evidence>
<dbReference type="PROSITE" id="PS50977">
    <property type="entry name" value="HTH_TETR_2"/>
    <property type="match status" value="1"/>
</dbReference>
<sequence length="197" mass="22594">MTSARDNAKKPSAGRPMSRFERNRSRALELFVERGFAQVSLRELASHLELTVGSLYNHCSGKEDLLLEFIEEHYTAMLALFERRPRQASVGTRLPVLVERLIALHDSSPLHFRLAIRELDCLRPSQRQHIERMREQLRQRLSTSLRSTGCHAADNDIVVLELFEHLPLWLSSYPLGDRHKALTQLLISASSPCENRS</sequence>
<comment type="caution">
    <text evidence="6">The sequence shown here is derived from an EMBL/GenBank/DDBJ whole genome shotgun (WGS) entry which is preliminary data.</text>
</comment>
<accession>A0A2N8SX91</accession>
<feature type="DNA-binding region" description="H-T-H motif" evidence="4">
    <location>
        <begin position="40"/>
        <end position="59"/>
    </location>
</feature>
<dbReference type="Proteomes" id="UP000236023">
    <property type="component" value="Unassembled WGS sequence"/>
</dbReference>
<reference evidence="6 7" key="1">
    <citation type="submission" date="2018-01" db="EMBL/GenBank/DDBJ databases">
        <title>Denitrification phenotypes of diverse strains of Pseudomonas stutzeri.</title>
        <authorList>
            <person name="Milligan D.A."/>
            <person name="Bergaust L."/>
            <person name="Bakken L.R."/>
            <person name="Frostegard A."/>
        </authorList>
    </citation>
    <scope>NUCLEOTIDE SEQUENCE [LARGE SCALE GENOMIC DNA]</scope>
    <source>
        <strain evidence="6 7">24a75</strain>
    </source>
</reference>
<dbReference type="PANTHER" id="PTHR30055">
    <property type="entry name" value="HTH-TYPE TRANSCRIPTIONAL REGULATOR RUTR"/>
    <property type="match status" value="1"/>
</dbReference>
<dbReference type="EMBL" id="POUT01000011">
    <property type="protein sequence ID" value="PNG07110.1"/>
    <property type="molecule type" value="Genomic_DNA"/>
</dbReference>
<dbReference type="GO" id="GO:0003700">
    <property type="term" value="F:DNA-binding transcription factor activity"/>
    <property type="evidence" value="ECO:0007669"/>
    <property type="project" value="TreeGrafter"/>
</dbReference>
<dbReference type="SUPFAM" id="SSF46689">
    <property type="entry name" value="Homeodomain-like"/>
    <property type="match status" value="1"/>
</dbReference>
<evidence type="ECO:0000256" key="4">
    <source>
        <dbReference type="PROSITE-ProRule" id="PRU00335"/>
    </source>
</evidence>
<name>A0A2N8SX91_STUST</name>
<protein>
    <submittedName>
        <fullName evidence="6">TetR family transcriptional regulator</fullName>
    </submittedName>
</protein>
<feature type="domain" description="HTH tetR-type" evidence="5">
    <location>
        <begin position="17"/>
        <end position="77"/>
    </location>
</feature>
<keyword evidence="3" id="KW-0804">Transcription</keyword>
<dbReference type="PANTHER" id="PTHR30055:SF234">
    <property type="entry name" value="HTH-TYPE TRANSCRIPTIONAL REGULATOR BETI"/>
    <property type="match status" value="1"/>
</dbReference>
<evidence type="ECO:0000313" key="6">
    <source>
        <dbReference type="EMBL" id="PNG07110.1"/>
    </source>
</evidence>
<gene>
    <name evidence="6" type="ORF">CXK94_18035</name>
</gene>
<proteinExistence type="predicted"/>
<dbReference type="AlphaFoldDB" id="A0A2N8SX91"/>
<dbReference type="InterPro" id="IPR001647">
    <property type="entry name" value="HTH_TetR"/>
</dbReference>
<dbReference type="Gene3D" id="1.10.357.10">
    <property type="entry name" value="Tetracycline Repressor, domain 2"/>
    <property type="match status" value="1"/>
</dbReference>
<evidence type="ECO:0000259" key="5">
    <source>
        <dbReference type="PROSITE" id="PS50977"/>
    </source>
</evidence>
<keyword evidence="1" id="KW-0805">Transcription regulation</keyword>
<evidence type="ECO:0000256" key="1">
    <source>
        <dbReference type="ARBA" id="ARBA00023015"/>
    </source>
</evidence>
<evidence type="ECO:0000256" key="2">
    <source>
        <dbReference type="ARBA" id="ARBA00023125"/>
    </source>
</evidence>
<organism evidence="6 7">
    <name type="scientific">Stutzerimonas stutzeri</name>
    <name type="common">Pseudomonas stutzeri</name>
    <dbReference type="NCBI Taxonomy" id="316"/>
    <lineage>
        <taxon>Bacteria</taxon>
        <taxon>Pseudomonadati</taxon>
        <taxon>Pseudomonadota</taxon>
        <taxon>Gammaproteobacteria</taxon>
        <taxon>Pseudomonadales</taxon>
        <taxon>Pseudomonadaceae</taxon>
        <taxon>Stutzerimonas</taxon>
    </lineage>
</organism>
<evidence type="ECO:0000256" key="3">
    <source>
        <dbReference type="ARBA" id="ARBA00023163"/>
    </source>
</evidence>
<dbReference type="InterPro" id="IPR050109">
    <property type="entry name" value="HTH-type_TetR-like_transc_reg"/>
</dbReference>
<keyword evidence="2 4" id="KW-0238">DNA-binding</keyword>
<dbReference type="Pfam" id="PF00440">
    <property type="entry name" value="TetR_N"/>
    <property type="match status" value="1"/>
</dbReference>
<dbReference type="GO" id="GO:0000976">
    <property type="term" value="F:transcription cis-regulatory region binding"/>
    <property type="evidence" value="ECO:0007669"/>
    <property type="project" value="TreeGrafter"/>
</dbReference>